<feature type="region of interest" description="Disordered" evidence="2">
    <location>
        <begin position="594"/>
        <end position="617"/>
    </location>
</feature>
<reference evidence="3 4" key="1">
    <citation type="submission" date="2019-03" db="EMBL/GenBank/DDBJ databases">
        <title>An improved genome assembly of the fluke Schistosoma japonicum.</title>
        <authorList>
            <person name="Hu W."/>
            <person name="Luo F."/>
            <person name="Yin M."/>
            <person name="Mo X."/>
            <person name="Sun C."/>
            <person name="Wu Q."/>
            <person name="Zhu B."/>
            <person name="Xiang M."/>
            <person name="Wang J."/>
            <person name="Wang Y."/>
            <person name="Zhang T."/>
            <person name="Xu B."/>
            <person name="Zheng H."/>
            <person name="Feng Z."/>
        </authorList>
    </citation>
    <scope>NUCLEOTIDE SEQUENCE [LARGE SCALE GENOMIC DNA]</scope>
    <source>
        <strain evidence="3">HuSjv2</strain>
        <tissue evidence="3">Worms</tissue>
    </source>
</reference>
<dbReference type="Proteomes" id="UP000311919">
    <property type="component" value="Unassembled WGS sequence"/>
</dbReference>
<name>A0A4Z2D4S6_SCHJA</name>
<feature type="coiled-coil region" evidence="1">
    <location>
        <begin position="455"/>
        <end position="482"/>
    </location>
</feature>
<accession>A0A4Z2D4S6</accession>
<comment type="caution">
    <text evidence="3">The sequence shown here is derived from an EMBL/GenBank/DDBJ whole genome shotgun (WGS) entry which is preliminary data.</text>
</comment>
<evidence type="ECO:0000313" key="4">
    <source>
        <dbReference type="Proteomes" id="UP000311919"/>
    </source>
</evidence>
<dbReference type="STRING" id="6182.A0A4Z2D4S6"/>
<keyword evidence="4" id="KW-1185">Reference proteome</keyword>
<gene>
    <name evidence="3" type="ORF">EWB00_004563</name>
</gene>
<dbReference type="AlphaFoldDB" id="A0A4Z2D4S6"/>
<organism evidence="3 4">
    <name type="scientific">Schistosoma japonicum</name>
    <name type="common">Blood fluke</name>
    <dbReference type="NCBI Taxonomy" id="6182"/>
    <lineage>
        <taxon>Eukaryota</taxon>
        <taxon>Metazoa</taxon>
        <taxon>Spiralia</taxon>
        <taxon>Lophotrochozoa</taxon>
        <taxon>Platyhelminthes</taxon>
        <taxon>Trematoda</taxon>
        <taxon>Digenea</taxon>
        <taxon>Strigeidida</taxon>
        <taxon>Schistosomatoidea</taxon>
        <taxon>Schistosomatidae</taxon>
        <taxon>Schistosoma</taxon>
    </lineage>
</organism>
<feature type="compositionally biased region" description="Low complexity" evidence="2">
    <location>
        <begin position="652"/>
        <end position="670"/>
    </location>
</feature>
<feature type="compositionally biased region" description="Low complexity" evidence="2">
    <location>
        <begin position="594"/>
        <end position="605"/>
    </location>
</feature>
<keyword evidence="3" id="KW-0808">Transferase</keyword>
<proteinExistence type="predicted"/>
<sequence length="677" mass="76666">MSGFAERKIEMATTVALNIESLIKRQEKNRIHSNQQQQQHGRYRHHNNHLKTNPSNLTYPQMPLVLPVVSLHHPIERNVEKSPVSCDSKLCTKIGLSNEKDSFFCNDLSNGIDYISINDNKSVQGRECSQESRNCCSNRTNCKEAKFDKTTVSYADLNSHNQYEKLSKSDYNQHKCANHSSHLVNNNNPRRPYTSNTVYENCTKLSDYKLPTNTMSKSFNKMNRHSTVQIKSLDDLSDQKQHSKDNYYTSSSFHNKNINENLLFSGNIPSINQNNHSKLINHDDIQSIMNSLLQLTGKVNGMLTRMNKLESRLANVETDFSFNYHVRSYSGNGVSLLHNHMDATDNFGAKNMIKPNVTGKYNYLSMSLTDPLPTTSTFTETQCTVGIKHPMSSLTSTTASTAINSYNVTYADHRILSSSNKNNVNSKSSESLLLNPKRFTSMKLNIQDNDNQISCETVTDKIQNHNEKMSRLRETSDEQSVEIVTNNNFSPLHNSNRFNKICRDSSNKQGTLESVHPKFAKSSNQSSNLPDLNNPFVVDLDLKSEIQSHSAVSQNNSALRYRSKSSTGYYSVSRESSNNLFDDYSQHKVKMIPSLQLNSSSKSSQENVPTNRKDEASYRAQVERITNMLAETQNLLQEHSFVKINELLPNVNNNNSNNNNDITTNNSNNNHPVALKA</sequence>
<dbReference type="OrthoDB" id="259598at2759"/>
<evidence type="ECO:0000313" key="3">
    <source>
        <dbReference type="EMBL" id="TNN11481.1"/>
    </source>
</evidence>
<feature type="region of interest" description="Disordered" evidence="2">
    <location>
        <begin position="652"/>
        <end position="677"/>
    </location>
</feature>
<keyword evidence="1" id="KW-0175">Coiled coil</keyword>
<dbReference type="EMBL" id="SKCS01000290">
    <property type="protein sequence ID" value="TNN11481.1"/>
    <property type="molecule type" value="Genomic_DNA"/>
</dbReference>
<evidence type="ECO:0000256" key="2">
    <source>
        <dbReference type="SAM" id="MobiDB-lite"/>
    </source>
</evidence>
<dbReference type="GO" id="GO:0016740">
    <property type="term" value="F:transferase activity"/>
    <property type="evidence" value="ECO:0007669"/>
    <property type="project" value="UniProtKB-KW"/>
</dbReference>
<protein>
    <submittedName>
        <fullName evidence="3">Adenosine monophosphate-protein transferase FICD isoform 2</fullName>
    </submittedName>
</protein>
<evidence type="ECO:0000256" key="1">
    <source>
        <dbReference type="SAM" id="Coils"/>
    </source>
</evidence>